<name>A0A5C3M6N7_9AGAR</name>
<dbReference type="Pfam" id="PF01544">
    <property type="entry name" value="CorA"/>
    <property type="match status" value="1"/>
</dbReference>
<evidence type="ECO:0000256" key="6">
    <source>
        <dbReference type="SAM" id="MobiDB-lite"/>
    </source>
</evidence>
<dbReference type="EMBL" id="ML213597">
    <property type="protein sequence ID" value="TFK40046.1"/>
    <property type="molecule type" value="Genomic_DNA"/>
</dbReference>
<evidence type="ECO:0000256" key="4">
    <source>
        <dbReference type="ARBA" id="ARBA00023136"/>
    </source>
</evidence>
<keyword evidence="3 7" id="KW-1133">Transmembrane helix</keyword>
<evidence type="ECO:0000256" key="2">
    <source>
        <dbReference type="ARBA" id="ARBA00022692"/>
    </source>
</evidence>
<dbReference type="GO" id="GO:0000287">
    <property type="term" value="F:magnesium ion binding"/>
    <property type="evidence" value="ECO:0007669"/>
    <property type="project" value="TreeGrafter"/>
</dbReference>
<feature type="region of interest" description="Disordered" evidence="6">
    <location>
        <begin position="1"/>
        <end position="22"/>
    </location>
</feature>
<feature type="transmembrane region" description="Helical" evidence="7">
    <location>
        <begin position="469"/>
        <end position="489"/>
    </location>
</feature>
<dbReference type="Gene3D" id="1.20.58.340">
    <property type="entry name" value="Magnesium transport protein CorA, transmembrane region"/>
    <property type="match status" value="1"/>
</dbReference>
<accession>A0A5C3M6N7</accession>
<dbReference type="GO" id="GO:0015095">
    <property type="term" value="F:magnesium ion transmembrane transporter activity"/>
    <property type="evidence" value="ECO:0007669"/>
    <property type="project" value="TreeGrafter"/>
</dbReference>
<dbReference type="InterPro" id="IPR002523">
    <property type="entry name" value="MgTranspt_CorA/ZnTranspt_ZntB"/>
</dbReference>
<keyword evidence="5" id="KW-0175">Coiled coil</keyword>
<evidence type="ECO:0008006" key="10">
    <source>
        <dbReference type="Google" id="ProtNLM"/>
    </source>
</evidence>
<feature type="transmembrane region" description="Helical" evidence="7">
    <location>
        <begin position="436"/>
        <end position="457"/>
    </location>
</feature>
<dbReference type="OrthoDB" id="3231000at2759"/>
<evidence type="ECO:0000256" key="1">
    <source>
        <dbReference type="ARBA" id="ARBA00004651"/>
    </source>
</evidence>
<dbReference type="GO" id="GO:0050897">
    <property type="term" value="F:cobalt ion binding"/>
    <property type="evidence" value="ECO:0007669"/>
    <property type="project" value="TreeGrafter"/>
</dbReference>
<evidence type="ECO:0000256" key="3">
    <source>
        <dbReference type="ARBA" id="ARBA00022989"/>
    </source>
</evidence>
<protein>
    <recommendedName>
        <fullName evidence="10">Cora-like Mg2+ transporter protein-domain-containing protein</fullName>
    </recommendedName>
</protein>
<dbReference type="STRING" id="68775.A0A5C3M6N7"/>
<dbReference type="InterPro" id="IPR045863">
    <property type="entry name" value="CorA_TM1_TM2"/>
</dbReference>
<dbReference type="GO" id="GO:0015087">
    <property type="term" value="F:cobalt ion transmembrane transporter activity"/>
    <property type="evidence" value="ECO:0007669"/>
    <property type="project" value="TreeGrafter"/>
</dbReference>
<gene>
    <name evidence="8" type="ORF">BDQ12DRAFT_601934</name>
</gene>
<reference evidence="8 9" key="1">
    <citation type="journal article" date="2019" name="Nat. Ecol. Evol.">
        <title>Megaphylogeny resolves global patterns of mushroom evolution.</title>
        <authorList>
            <person name="Varga T."/>
            <person name="Krizsan K."/>
            <person name="Foldi C."/>
            <person name="Dima B."/>
            <person name="Sanchez-Garcia M."/>
            <person name="Sanchez-Ramirez S."/>
            <person name="Szollosi G.J."/>
            <person name="Szarkandi J.G."/>
            <person name="Papp V."/>
            <person name="Albert L."/>
            <person name="Andreopoulos W."/>
            <person name="Angelini C."/>
            <person name="Antonin V."/>
            <person name="Barry K.W."/>
            <person name="Bougher N.L."/>
            <person name="Buchanan P."/>
            <person name="Buyck B."/>
            <person name="Bense V."/>
            <person name="Catcheside P."/>
            <person name="Chovatia M."/>
            <person name="Cooper J."/>
            <person name="Damon W."/>
            <person name="Desjardin D."/>
            <person name="Finy P."/>
            <person name="Geml J."/>
            <person name="Haridas S."/>
            <person name="Hughes K."/>
            <person name="Justo A."/>
            <person name="Karasinski D."/>
            <person name="Kautmanova I."/>
            <person name="Kiss B."/>
            <person name="Kocsube S."/>
            <person name="Kotiranta H."/>
            <person name="LaButti K.M."/>
            <person name="Lechner B.E."/>
            <person name="Liimatainen K."/>
            <person name="Lipzen A."/>
            <person name="Lukacs Z."/>
            <person name="Mihaltcheva S."/>
            <person name="Morgado L.N."/>
            <person name="Niskanen T."/>
            <person name="Noordeloos M.E."/>
            <person name="Ohm R.A."/>
            <person name="Ortiz-Santana B."/>
            <person name="Ovrebo C."/>
            <person name="Racz N."/>
            <person name="Riley R."/>
            <person name="Savchenko A."/>
            <person name="Shiryaev A."/>
            <person name="Soop K."/>
            <person name="Spirin V."/>
            <person name="Szebenyi C."/>
            <person name="Tomsovsky M."/>
            <person name="Tulloss R.E."/>
            <person name="Uehling J."/>
            <person name="Grigoriev I.V."/>
            <person name="Vagvolgyi C."/>
            <person name="Papp T."/>
            <person name="Martin F.M."/>
            <person name="Miettinen O."/>
            <person name="Hibbett D.S."/>
            <person name="Nagy L.G."/>
        </authorList>
    </citation>
    <scope>NUCLEOTIDE SEQUENCE [LARGE SCALE GENOMIC DNA]</scope>
    <source>
        <strain evidence="8 9">CBS 166.37</strain>
    </source>
</reference>
<keyword evidence="4 7" id="KW-0472">Membrane</keyword>
<keyword evidence="2 7" id="KW-0812">Transmembrane</keyword>
<proteinExistence type="predicted"/>
<dbReference type="Proteomes" id="UP000308652">
    <property type="component" value="Unassembled WGS sequence"/>
</dbReference>
<evidence type="ECO:0000313" key="8">
    <source>
        <dbReference type="EMBL" id="TFK40046.1"/>
    </source>
</evidence>
<dbReference type="SUPFAM" id="SSF144083">
    <property type="entry name" value="Magnesium transport protein CorA, transmembrane region"/>
    <property type="match status" value="1"/>
</dbReference>
<evidence type="ECO:0000256" key="7">
    <source>
        <dbReference type="SAM" id="Phobius"/>
    </source>
</evidence>
<evidence type="ECO:0000313" key="9">
    <source>
        <dbReference type="Proteomes" id="UP000308652"/>
    </source>
</evidence>
<comment type="subcellular location">
    <subcellularLocation>
        <location evidence="1">Cell membrane</location>
        <topology evidence="1">Multi-pass membrane protein</topology>
    </subcellularLocation>
</comment>
<dbReference type="PANTHER" id="PTHR46494:SF1">
    <property type="entry name" value="CORA FAMILY METAL ION TRANSPORTER (EUROFUNG)"/>
    <property type="match status" value="1"/>
</dbReference>
<dbReference type="PANTHER" id="PTHR46494">
    <property type="entry name" value="CORA FAMILY METAL ION TRANSPORTER (EUROFUNG)"/>
    <property type="match status" value="1"/>
</dbReference>
<evidence type="ECO:0000256" key="5">
    <source>
        <dbReference type="SAM" id="Coils"/>
    </source>
</evidence>
<organism evidence="8 9">
    <name type="scientific">Crucibulum laeve</name>
    <dbReference type="NCBI Taxonomy" id="68775"/>
    <lineage>
        <taxon>Eukaryota</taxon>
        <taxon>Fungi</taxon>
        <taxon>Dikarya</taxon>
        <taxon>Basidiomycota</taxon>
        <taxon>Agaricomycotina</taxon>
        <taxon>Agaricomycetes</taxon>
        <taxon>Agaricomycetidae</taxon>
        <taxon>Agaricales</taxon>
        <taxon>Agaricineae</taxon>
        <taxon>Nidulariaceae</taxon>
        <taxon>Crucibulum</taxon>
    </lineage>
</organism>
<dbReference type="AlphaFoldDB" id="A0A5C3M6N7"/>
<dbReference type="GO" id="GO:0005886">
    <property type="term" value="C:plasma membrane"/>
    <property type="evidence" value="ECO:0007669"/>
    <property type="project" value="UniProtKB-SubCell"/>
</dbReference>
<sequence length="530" mass="61014">MPPRIPQASHRHASPSGPWPWTDLAEEKLYEWEIPDDQDADTKAEPWSNYPAKTFPNWTRSRVERSGIGNVMRSNSKLTSCRIYHIDVRDNGQFSSLAENTVKDESKSKSEFWGMMQKRPEGVRVRALFIENLSGNVLQMLGTRYNIEPFFFSSSLNWIPSRYQEDVQVNQGDHITVTLTFLRTMPNPMTVPASPESGFSPKPISRAGTATIDTQAPLTLRSCDRTLFIDILAIHMVRRKDSSTIISYHPTSEWKSTSAQYLHSKVKFAGQSVYWGTIFKQSDDPTFVFLCMLWYALYAWDEALESLYSHICWLEARVLITNDIHLTRELHIIRASLLHYASLLEDFRKTVLFIQNTPNPAMKEHTDFEKSTELMDRECNTLQSEIERLEKSRKMQEMRLKNVMDLAFSSVNLQDSRDMQRLTEAALRDSAAMKQISYLTMVFLPATFVATAFGMNIKEVAPDTSGRLSHYFASALPLTAVTVWIMLALHTKLHHGQDNPETSFVRQLSWPLDSFMRLFVQKKKRLNDMV</sequence>
<keyword evidence="9" id="KW-1185">Reference proteome</keyword>
<feature type="coiled-coil region" evidence="5">
    <location>
        <begin position="372"/>
        <end position="406"/>
    </location>
</feature>